<dbReference type="PATRIC" id="fig|875330.6.peg.5372"/>
<protein>
    <submittedName>
        <fullName evidence="3">Deoxycytidine triphosphate deaminase</fullName>
        <ecNumber evidence="3">3.5.4.13</ecNumber>
    </submittedName>
</protein>
<dbReference type="PANTHER" id="PTHR42680:SF3">
    <property type="entry name" value="DCTP DEAMINASE"/>
    <property type="match status" value="1"/>
</dbReference>
<dbReference type="Proteomes" id="UP000005466">
    <property type="component" value="Unassembled WGS sequence"/>
</dbReference>
<dbReference type="PANTHER" id="PTHR42680">
    <property type="entry name" value="DCTP DEAMINASE"/>
    <property type="match status" value="1"/>
</dbReference>
<dbReference type="InterPro" id="IPR036157">
    <property type="entry name" value="dUTPase-like_sf"/>
</dbReference>
<dbReference type="Pfam" id="PF22769">
    <property type="entry name" value="DCD"/>
    <property type="match status" value="1"/>
</dbReference>
<dbReference type="SUPFAM" id="SSF51283">
    <property type="entry name" value="dUTPase-like"/>
    <property type="match status" value="1"/>
</dbReference>
<evidence type="ECO:0000256" key="1">
    <source>
        <dbReference type="ARBA" id="ARBA00022801"/>
    </source>
</evidence>
<evidence type="ECO:0000313" key="4">
    <source>
        <dbReference type="Proteomes" id="UP000005466"/>
    </source>
</evidence>
<dbReference type="InterPro" id="IPR033704">
    <property type="entry name" value="dUTPase_trimeric"/>
</dbReference>
<comment type="caution">
    <text evidence="3">The sequence shown here is derived from an EMBL/GenBank/DDBJ whole genome shotgun (WGS) entry which is preliminary data.</text>
</comment>
<dbReference type="GO" id="GO:0006229">
    <property type="term" value="P:dUTP biosynthetic process"/>
    <property type="evidence" value="ECO:0007669"/>
    <property type="project" value="InterPro"/>
</dbReference>
<organism evidence="3 4">
    <name type="scientific">Pseudomonas savastanoi pv. glycinea str. race 4</name>
    <dbReference type="NCBI Taxonomy" id="875330"/>
    <lineage>
        <taxon>Bacteria</taxon>
        <taxon>Pseudomonadati</taxon>
        <taxon>Pseudomonadota</taxon>
        <taxon>Gammaproteobacteria</taxon>
        <taxon>Pseudomonadales</taxon>
        <taxon>Pseudomonadaceae</taxon>
        <taxon>Pseudomonas</taxon>
    </lineage>
</organism>
<keyword evidence="2" id="KW-0546">Nucleotide metabolism</keyword>
<dbReference type="CDD" id="cd07557">
    <property type="entry name" value="trimeric_dUTPase"/>
    <property type="match status" value="1"/>
</dbReference>
<dbReference type="GO" id="GO:0008829">
    <property type="term" value="F:dCTP deaminase activity"/>
    <property type="evidence" value="ECO:0007669"/>
    <property type="project" value="UniProtKB-EC"/>
</dbReference>
<evidence type="ECO:0000313" key="3">
    <source>
        <dbReference type="EMBL" id="EGH19601.1"/>
    </source>
</evidence>
<name>F3CK09_PSESG</name>
<dbReference type="InterPro" id="IPR011962">
    <property type="entry name" value="dCTP_deaminase"/>
</dbReference>
<evidence type="ECO:0000256" key="2">
    <source>
        <dbReference type="ARBA" id="ARBA00023080"/>
    </source>
</evidence>
<feature type="non-terminal residue" evidence="3">
    <location>
        <position position="1"/>
    </location>
</feature>
<dbReference type="EMBL" id="ADWY01004322">
    <property type="protein sequence ID" value="EGH19601.1"/>
    <property type="molecule type" value="Genomic_DNA"/>
</dbReference>
<accession>F3CK09</accession>
<dbReference type="GO" id="GO:0015949">
    <property type="term" value="P:nucleobase-containing small molecule interconversion"/>
    <property type="evidence" value="ECO:0007669"/>
    <property type="project" value="TreeGrafter"/>
</dbReference>
<gene>
    <name evidence="3" type="primary">dcd</name>
    <name evidence="3" type="ORF">Pgy4_42199</name>
</gene>
<dbReference type="HOGENOM" id="CLU_087476_0_0_6"/>
<proteinExistence type="predicted"/>
<dbReference type="Gene3D" id="2.70.40.10">
    <property type="match status" value="1"/>
</dbReference>
<dbReference type="EC" id="3.5.4.13" evidence="3"/>
<sequence length="278" mass="30776">APLGHTGAAISWTLEIVVTQAGAGLCRHQSGQGLLLGKLRPDHLLCGTLLGLQEHRALENHSGLTMILTGIEIENRVRSGEIVISPFSHENVNPNSYNFRLHDQMKVYEDDVIDVRTEASTRTIEIGPEGYELQPMKLYLASTIETMGSTHFVPTYAARSSIARLGMFINLSAPLGDIGFVGRWTLQLYALNRIRVYPGMNIGQMMFWNVKGDIELYSGKYQGATEAFASRIFMDFEKTPRPQPLVVPNLAPFPVLAAQEDVDAVPDALARWARSESH</sequence>
<reference evidence="3 4" key="1">
    <citation type="journal article" date="2011" name="PLoS Pathog.">
        <title>Dynamic evolution of pathogenicity revealed by sequencing and comparative genomics of 19 Pseudomonas syringae isolates.</title>
        <authorList>
            <person name="Baltrus D.A."/>
            <person name="Nishimura M.T."/>
            <person name="Romanchuk A."/>
            <person name="Chang J.H."/>
            <person name="Mukhtar M.S."/>
            <person name="Cherkis K."/>
            <person name="Roach J."/>
            <person name="Grant S.R."/>
            <person name="Jones C.D."/>
            <person name="Dangl J.L."/>
        </authorList>
    </citation>
    <scope>NUCLEOTIDE SEQUENCE [LARGE SCALE GENOMIC DNA]</scope>
    <source>
        <strain evidence="4">race 4</strain>
    </source>
</reference>
<dbReference type="AlphaFoldDB" id="F3CK09"/>
<keyword evidence="1 3" id="KW-0378">Hydrolase</keyword>